<name>A0ABQ1K737_9FLAO</name>
<reference evidence="2" key="1">
    <citation type="journal article" date="2019" name="Int. J. Syst. Evol. Microbiol.">
        <title>The Global Catalogue of Microorganisms (GCM) 10K type strain sequencing project: providing services to taxonomists for standard genome sequencing and annotation.</title>
        <authorList>
            <consortium name="The Broad Institute Genomics Platform"/>
            <consortium name="The Broad Institute Genome Sequencing Center for Infectious Disease"/>
            <person name="Wu L."/>
            <person name="Ma J."/>
        </authorList>
    </citation>
    <scope>NUCLEOTIDE SEQUENCE [LARGE SCALE GENOMIC DNA]</scope>
    <source>
        <strain evidence="2">CGMCC 1.15461</strain>
    </source>
</reference>
<dbReference type="InterPro" id="IPR011004">
    <property type="entry name" value="Trimer_LpxA-like_sf"/>
</dbReference>
<dbReference type="Proteomes" id="UP000615760">
    <property type="component" value="Unassembled WGS sequence"/>
</dbReference>
<sequence length="244" mass="27863">MIKKLKDIYHRLKFYSKINWVKTLYFNYKKFPYSIARKLPVFFYGSIKFQNIKGDVVIEAPIKRGMIGFGQPYEKNTRHKGIAEVAIAGKLVFKGHVQFGKDYFFYISKGSYAEFGHMSSMGSTGKIICTNKIILGDYARIGSESQIMDTNFHQMIDTETGERFPMTGSVIIGNYNYIGNRVSLMSNTVTPDFCTVASNSLCNKNYSSYGNNILIGGIPAKLLRNNISRDWELEKDLLDEWLII</sequence>
<comment type="caution">
    <text evidence="1">The sequence shown here is derived from an EMBL/GenBank/DDBJ whole genome shotgun (WGS) entry which is preliminary data.</text>
</comment>
<protein>
    <recommendedName>
        <fullName evidence="3">Transferase</fullName>
    </recommendedName>
</protein>
<dbReference type="SUPFAM" id="SSF51161">
    <property type="entry name" value="Trimeric LpxA-like enzymes"/>
    <property type="match status" value="1"/>
</dbReference>
<evidence type="ECO:0000313" key="2">
    <source>
        <dbReference type="Proteomes" id="UP000615760"/>
    </source>
</evidence>
<keyword evidence="2" id="KW-1185">Reference proteome</keyword>
<dbReference type="EMBL" id="BMJE01000009">
    <property type="protein sequence ID" value="GGB86474.1"/>
    <property type="molecule type" value="Genomic_DNA"/>
</dbReference>
<evidence type="ECO:0008006" key="3">
    <source>
        <dbReference type="Google" id="ProtNLM"/>
    </source>
</evidence>
<organism evidence="1 2">
    <name type="scientific">Flavobacterium suaedae</name>
    <dbReference type="NCBI Taxonomy" id="1767027"/>
    <lineage>
        <taxon>Bacteria</taxon>
        <taxon>Pseudomonadati</taxon>
        <taxon>Bacteroidota</taxon>
        <taxon>Flavobacteriia</taxon>
        <taxon>Flavobacteriales</taxon>
        <taxon>Flavobacteriaceae</taxon>
        <taxon>Flavobacterium</taxon>
    </lineage>
</organism>
<accession>A0ABQ1K737</accession>
<gene>
    <name evidence="1" type="ORF">GCM10007424_28180</name>
</gene>
<dbReference type="RefSeq" id="WP_188621965.1">
    <property type="nucleotide sequence ID" value="NZ_BMJE01000009.1"/>
</dbReference>
<proteinExistence type="predicted"/>
<evidence type="ECO:0000313" key="1">
    <source>
        <dbReference type="EMBL" id="GGB86474.1"/>
    </source>
</evidence>
<dbReference type="Gene3D" id="2.160.10.10">
    <property type="entry name" value="Hexapeptide repeat proteins"/>
    <property type="match status" value="1"/>
</dbReference>